<evidence type="ECO:0000256" key="4">
    <source>
        <dbReference type="ARBA" id="ARBA00022989"/>
    </source>
</evidence>
<keyword evidence="3 6" id="KW-0812">Transmembrane</keyword>
<comment type="subcellular location">
    <subcellularLocation>
        <location evidence="1">Cell membrane</location>
        <topology evidence="1">Multi-pass membrane protein</topology>
    </subcellularLocation>
</comment>
<organism evidence="7 8">
    <name type="scientific">Pseudothermotoga hypogea DSM 11164 = NBRC 106472</name>
    <dbReference type="NCBI Taxonomy" id="1123384"/>
    <lineage>
        <taxon>Bacteria</taxon>
        <taxon>Thermotogati</taxon>
        <taxon>Thermotogota</taxon>
        <taxon>Thermotogae</taxon>
        <taxon>Thermotogales</taxon>
        <taxon>Thermotogaceae</taxon>
        <taxon>Pseudothermotoga</taxon>
    </lineage>
</organism>
<accession>A0A0X1KTA9</accession>
<dbReference type="CDD" id="cd06581">
    <property type="entry name" value="TM_PBP1_LivM_like"/>
    <property type="match status" value="1"/>
</dbReference>
<feature type="transmembrane region" description="Helical" evidence="6">
    <location>
        <begin position="218"/>
        <end position="240"/>
    </location>
</feature>
<dbReference type="InterPro" id="IPR001851">
    <property type="entry name" value="ABC_transp_permease"/>
</dbReference>
<keyword evidence="5 6" id="KW-0472">Membrane</keyword>
<feature type="transmembrane region" description="Helical" evidence="6">
    <location>
        <begin position="12"/>
        <end position="28"/>
    </location>
</feature>
<feature type="transmembrane region" description="Helical" evidence="6">
    <location>
        <begin position="62"/>
        <end position="85"/>
    </location>
</feature>
<evidence type="ECO:0000256" key="6">
    <source>
        <dbReference type="SAM" id="Phobius"/>
    </source>
</evidence>
<gene>
    <name evidence="7" type="ORF">AJ81_10325</name>
</gene>
<feature type="transmembrane region" description="Helical" evidence="6">
    <location>
        <begin position="307"/>
        <end position="325"/>
    </location>
</feature>
<evidence type="ECO:0000256" key="3">
    <source>
        <dbReference type="ARBA" id="ARBA00022692"/>
    </source>
</evidence>
<dbReference type="AlphaFoldDB" id="A0A0X1KTA9"/>
<evidence type="ECO:0000256" key="5">
    <source>
        <dbReference type="ARBA" id="ARBA00023136"/>
    </source>
</evidence>
<keyword evidence="4 6" id="KW-1133">Transmembrane helix</keyword>
<dbReference type="PANTHER" id="PTHR30482">
    <property type="entry name" value="HIGH-AFFINITY BRANCHED-CHAIN AMINO ACID TRANSPORT SYSTEM PERMEASE"/>
    <property type="match status" value="1"/>
</dbReference>
<keyword evidence="8" id="KW-1185">Reference proteome</keyword>
<feature type="transmembrane region" description="Helical" evidence="6">
    <location>
        <begin position="35"/>
        <end position="56"/>
    </location>
</feature>
<keyword evidence="2" id="KW-1003">Cell membrane</keyword>
<dbReference type="GO" id="GO:0015658">
    <property type="term" value="F:branched-chain amino acid transmembrane transporter activity"/>
    <property type="evidence" value="ECO:0007669"/>
    <property type="project" value="InterPro"/>
</dbReference>
<dbReference type="RefSeq" id="WP_096325193.1">
    <property type="nucleotide sequence ID" value="NC_022795.1"/>
</dbReference>
<dbReference type="EMBL" id="CP007141">
    <property type="protein sequence ID" value="AJC74505.1"/>
    <property type="molecule type" value="Genomic_DNA"/>
</dbReference>
<reference evidence="7 8" key="1">
    <citation type="submission" date="2014-01" db="EMBL/GenBank/DDBJ databases">
        <title>Genome sequencing of Thermotog hypogea.</title>
        <authorList>
            <person name="Zhang X."/>
            <person name="Alvare G."/>
            <person name="Fristensky B."/>
            <person name="Chen L."/>
            <person name="Suen T."/>
            <person name="Chen Q."/>
            <person name="Ma K."/>
        </authorList>
    </citation>
    <scope>NUCLEOTIDE SEQUENCE [LARGE SCALE GENOMIC DNA]</scope>
    <source>
        <strain evidence="7 8">DSM 11164</strain>
    </source>
</reference>
<protein>
    <submittedName>
        <fullName evidence="7">ABC transporter permease</fullName>
    </submittedName>
</protein>
<feature type="transmembrane region" description="Helical" evidence="6">
    <location>
        <begin position="176"/>
        <end position="197"/>
    </location>
</feature>
<sequence>MSKRLSVKTKTILTILFVILMALLITVADKKASDYVVLILNLIAINIIFAVSLNLINGMTGIFSLGHAGFIAIGAYTSVLLTLPIEQKEITYLIKPLISPFNRIELPFLPAILIAGLVSAGFGYLVAAPSLRLIGDYLAIATLGLGETIRVIANNAWSITNGALGLKGIPSYTNLYWSWGWALITVVAIASLVSSSYGRALKAIREDPIAAKAMGINVFSHQVMSFVIGSFFAGVGGALWAHLITTIDPKSFAFVRTFEILIMVVLGGLGSITGSIIGAAIYTVGLEFLRVLESPFKIWFINYPGVPGMRMVVLSVLLIVLMLFWQRGIMGRNELSWDSIVSIFAKLKRGGKR</sequence>
<evidence type="ECO:0000313" key="7">
    <source>
        <dbReference type="EMBL" id="AJC74505.1"/>
    </source>
</evidence>
<name>A0A0X1KTA9_9THEM</name>
<feature type="transmembrane region" description="Helical" evidence="6">
    <location>
        <begin position="260"/>
        <end position="286"/>
    </location>
</feature>
<evidence type="ECO:0000256" key="2">
    <source>
        <dbReference type="ARBA" id="ARBA00022475"/>
    </source>
</evidence>
<feature type="transmembrane region" description="Helical" evidence="6">
    <location>
        <begin position="106"/>
        <end position="127"/>
    </location>
</feature>
<dbReference type="PATRIC" id="fig|1123384.7.peg.2072"/>
<dbReference type="PaxDb" id="1123384-AJ81_10325"/>
<dbReference type="STRING" id="1123384.AJ81_10325"/>
<dbReference type="InterPro" id="IPR043428">
    <property type="entry name" value="LivM-like"/>
</dbReference>
<dbReference type="OrthoDB" id="9789927at2"/>
<proteinExistence type="predicted"/>
<dbReference type="KEGG" id="phy:AJ81_10325"/>
<evidence type="ECO:0000256" key="1">
    <source>
        <dbReference type="ARBA" id="ARBA00004651"/>
    </source>
</evidence>
<dbReference type="GO" id="GO:0005886">
    <property type="term" value="C:plasma membrane"/>
    <property type="evidence" value="ECO:0007669"/>
    <property type="project" value="UniProtKB-SubCell"/>
</dbReference>
<dbReference type="PANTHER" id="PTHR30482:SF10">
    <property type="entry name" value="HIGH-AFFINITY BRANCHED-CHAIN AMINO ACID TRANSPORT PROTEIN BRAE"/>
    <property type="match status" value="1"/>
</dbReference>
<evidence type="ECO:0000313" key="8">
    <source>
        <dbReference type="Proteomes" id="UP000077469"/>
    </source>
</evidence>
<dbReference type="Pfam" id="PF02653">
    <property type="entry name" value="BPD_transp_2"/>
    <property type="match status" value="1"/>
</dbReference>
<dbReference type="Proteomes" id="UP000077469">
    <property type="component" value="Chromosome"/>
</dbReference>